<comment type="caution">
    <text evidence="9">The sequence shown here is derived from an EMBL/GenBank/DDBJ whole genome shotgun (WGS) entry which is preliminary data.</text>
</comment>
<gene>
    <name evidence="9" type="ORF">IAD03_07275</name>
</gene>
<dbReference type="SUPFAM" id="SSF109604">
    <property type="entry name" value="HD-domain/PDEase-like"/>
    <property type="match status" value="1"/>
</dbReference>
<evidence type="ECO:0000313" key="10">
    <source>
        <dbReference type="Proteomes" id="UP000824141"/>
    </source>
</evidence>
<dbReference type="Pfam" id="PF13023">
    <property type="entry name" value="HD_3"/>
    <property type="match status" value="1"/>
</dbReference>
<organism evidence="9 10">
    <name type="scientific">Candidatus Caccousia stercoris</name>
    <dbReference type="NCBI Taxonomy" id="2840723"/>
    <lineage>
        <taxon>Bacteria</taxon>
        <taxon>Bacillati</taxon>
        <taxon>Bacillota</taxon>
        <taxon>Clostridia</taxon>
        <taxon>Eubacteriales</taxon>
        <taxon>Oscillospiraceae</taxon>
        <taxon>Oscillospiraceae incertae sedis</taxon>
        <taxon>Candidatus Caccousia</taxon>
    </lineage>
</organism>
<keyword evidence="6" id="KW-0479">Metal-binding</keyword>
<comment type="catalytic activity">
    <reaction evidence="1">
        <text>a 2'-deoxyribonucleoside 5'-phosphate + H2O = a 2'-deoxyribonucleoside + phosphate</text>
        <dbReference type="Rhea" id="RHEA:36167"/>
        <dbReference type="ChEBI" id="CHEBI:15377"/>
        <dbReference type="ChEBI" id="CHEBI:18274"/>
        <dbReference type="ChEBI" id="CHEBI:43474"/>
        <dbReference type="ChEBI" id="CHEBI:65317"/>
        <dbReference type="EC" id="3.1.3.89"/>
    </reaction>
</comment>
<dbReference type="Gene3D" id="1.10.3210.10">
    <property type="entry name" value="Hypothetical protein af1432"/>
    <property type="match status" value="1"/>
</dbReference>
<evidence type="ECO:0000313" key="9">
    <source>
        <dbReference type="EMBL" id="HIS79157.1"/>
    </source>
</evidence>
<evidence type="ECO:0000256" key="7">
    <source>
        <dbReference type="ARBA" id="ARBA00022801"/>
    </source>
</evidence>
<keyword evidence="7" id="KW-0378">Hydrolase</keyword>
<evidence type="ECO:0000256" key="3">
    <source>
        <dbReference type="ARBA" id="ARBA00001941"/>
    </source>
</evidence>
<dbReference type="EMBL" id="DVJM01000148">
    <property type="protein sequence ID" value="HIS79157.1"/>
    <property type="molecule type" value="Genomic_DNA"/>
</dbReference>
<comment type="cofactor">
    <cofactor evidence="3">
        <name>Co(2+)</name>
        <dbReference type="ChEBI" id="CHEBI:48828"/>
    </cofactor>
</comment>
<reference evidence="9" key="1">
    <citation type="submission" date="2020-10" db="EMBL/GenBank/DDBJ databases">
        <authorList>
            <person name="Gilroy R."/>
        </authorList>
    </citation>
    <scope>NUCLEOTIDE SEQUENCE</scope>
    <source>
        <strain evidence="9">6086</strain>
    </source>
</reference>
<protein>
    <recommendedName>
        <fullName evidence="5">5'-deoxynucleotidase</fullName>
        <ecNumber evidence="5">3.1.3.89</ecNumber>
    </recommendedName>
</protein>
<dbReference type="GO" id="GO:0002953">
    <property type="term" value="F:5'-deoxynucleotidase activity"/>
    <property type="evidence" value="ECO:0007669"/>
    <property type="project" value="UniProtKB-EC"/>
</dbReference>
<dbReference type="EC" id="3.1.3.89" evidence="5"/>
<dbReference type="GO" id="GO:0046872">
    <property type="term" value="F:metal ion binding"/>
    <property type="evidence" value="ECO:0007669"/>
    <property type="project" value="UniProtKB-KW"/>
</dbReference>
<dbReference type="PANTHER" id="PTHR11845:SF13">
    <property type="entry name" value="5'-DEOXYNUCLEOTIDASE HDDC2"/>
    <property type="match status" value="1"/>
</dbReference>
<dbReference type="SMART" id="SM00471">
    <property type="entry name" value="HDc"/>
    <property type="match status" value="1"/>
</dbReference>
<dbReference type="Proteomes" id="UP000824141">
    <property type="component" value="Unassembled WGS sequence"/>
</dbReference>
<evidence type="ECO:0000256" key="6">
    <source>
        <dbReference type="ARBA" id="ARBA00022723"/>
    </source>
</evidence>
<dbReference type="InterPro" id="IPR006674">
    <property type="entry name" value="HD_domain"/>
</dbReference>
<evidence type="ECO:0000256" key="1">
    <source>
        <dbReference type="ARBA" id="ARBA00001638"/>
    </source>
</evidence>
<dbReference type="PANTHER" id="PTHR11845">
    <property type="entry name" value="5'-DEOXYNUCLEOTIDASE HDDC2"/>
    <property type="match status" value="1"/>
</dbReference>
<comment type="cofactor">
    <cofactor evidence="2">
        <name>Mn(2+)</name>
        <dbReference type="ChEBI" id="CHEBI:29035"/>
    </cofactor>
</comment>
<evidence type="ECO:0000259" key="8">
    <source>
        <dbReference type="SMART" id="SM00471"/>
    </source>
</evidence>
<name>A0A9D1FSV8_9FIRM</name>
<feature type="domain" description="HD/PDEase" evidence="8">
    <location>
        <begin position="46"/>
        <end position="164"/>
    </location>
</feature>
<proteinExistence type="predicted"/>
<accession>A0A9D1FSV8</accession>
<reference evidence="9" key="2">
    <citation type="journal article" date="2021" name="PeerJ">
        <title>Extensive microbial diversity within the chicken gut microbiome revealed by metagenomics and culture.</title>
        <authorList>
            <person name="Gilroy R."/>
            <person name="Ravi A."/>
            <person name="Getino M."/>
            <person name="Pursley I."/>
            <person name="Horton D.L."/>
            <person name="Alikhan N.F."/>
            <person name="Baker D."/>
            <person name="Gharbi K."/>
            <person name="Hall N."/>
            <person name="Watson M."/>
            <person name="Adriaenssens E.M."/>
            <person name="Foster-Nyarko E."/>
            <person name="Jarju S."/>
            <person name="Secka A."/>
            <person name="Antonio M."/>
            <person name="Oren A."/>
            <person name="Chaudhuri R.R."/>
            <person name="La Ragione R."/>
            <person name="Hildebrand F."/>
            <person name="Pallen M.J."/>
        </authorList>
    </citation>
    <scope>NUCLEOTIDE SEQUENCE</scope>
    <source>
        <strain evidence="9">6086</strain>
    </source>
</reference>
<evidence type="ECO:0000256" key="5">
    <source>
        <dbReference type="ARBA" id="ARBA00012964"/>
    </source>
</evidence>
<dbReference type="InterPro" id="IPR039356">
    <property type="entry name" value="YfbR/HDDC2"/>
</dbReference>
<comment type="subunit">
    <text evidence="4">Homodimer.</text>
</comment>
<dbReference type="GO" id="GO:0005737">
    <property type="term" value="C:cytoplasm"/>
    <property type="evidence" value="ECO:0007669"/>
    <property type="project" value="TreeGrafter"/>
</dbReference>
<evidence type="ECO:0000256" key="2">
    <source>
        <dbReference type="ARBA" id="ARBA00001936"/>
    </source>
</evidence>
<sequence length="209" mass="24271">MVKWRQKRKRGFCVEQTRLTHQMAFLAEVDRMKSIYRHTLLTDRSRRETDAEHSWHFALMAMLLSEYAGKDVDPNRVIRMALVHDLVELYAGDTFAYDSEGKKTQHEREAQAADKLFSLLPADQGQELRALWEEFDAKETPNARFACAVDRIQPFLNNCLTEGHTWKEGHVTSAQVRERLSVVQDAMPAVWPLVDSMLRESVEKGYLME</sequence>
<dbReference type="InterPro" id="IPR003607">
    <property type="entry name" value="HD/PDEase_dom"/>
</dbReference>
<dbReference type="AlphaFoldDB" id="A0A9D1FSV8"/>
<evidence type="ECO:0000256" key="4">
    <source>
        <dbReference type="ARBA" id="ARBA00011738"/>
    </source>
</evidence>